<proteinExistence type="predicted"/>
<organism evidence="1 3">
    <name type="scientific">Medicago truncatula</name>
    <name type="common">Barrel medic</name>
    <name type="synonym">Medicago tribuloides</name>
    <dbReference type="NCBI Taxonomy" id="3880"/>
    <lineage>
        <taxon>Eukaryota</taxon>
        <taxon>Viridiplantae</taxon>
        <taxon>Streptophyta</taxon>
        <taxon>Embryophyta</taxon>
        <taxon>Tracheophyta</taxon>
        <taxon>Spermatophyta</taxon>
        <taxon>Magnoliopsida</taxon>
        <taxon>eudicotyledons</taxon>
        <taxon>Gunneridae</taxon>
        <taxon>Pentapetalae</taxon>
        <taxon>rosids</taxon>
        <taxon>fabids</taxon>
        <taxon>Fabales</taxon>
        <taxon>Fabaceae</taxon>
        <taxon>Papilionoideae</taxon>
        <taxon>50 kb inversion clade</taxon>
        <taxon>NPAAA clade</taxon>
        <taxon>Hologalegina</taxon>
        <taxon>IRL clade</taxon>
        <taxon>Trifolieae</taxon>
        <taxon>Medicago</taxon>
    </lineage>
</organism>
<evidence type="ECO:0000313" key="2">
    <source>
        <dbReference type="EnsemblPlants" id="KEH33951"/>
    </source>
</evidence>
<dbReference type="AlphaFoldDB" id="A0A072UX06"/>
<gene>
    <name evidence="1" type="ordered locus">MTR_3g055325</name>
</gene>
<evidence type="ECO:0000313" key="1">
    <source>
        <dbReference type="EMBL" id="KEH33951.1"/>
    </source>
</evidence>
<keyword evidence="3" id="KW-1185">Reference proteome</keyword>
<sequence>MAHFTRISKLIILGTIPNFKTQPQITTCNKGCFHCVDASLQCWCTAMPITHGAGKYLSSGTLISHHHMFQIKQISEVLLNAKLLMVFTHSCDYKGNQ</sequence>
<protein>
    <submittedName>
        <fullName evidence="1 2">Uncharacterized protein</fullName>
    </submittedName>
</protein>
<dbReference type="EnsemblPlants" id="KEH33951">
    <property type="protein sequence ID" value="KEH33951"/>
    <property type="gene ID" value="MTR_3g055325"/>
</dbReference>
<accession>A0A072UX06</accession>
<dbReference type="Proteomes" id="UP000002051">
    <property type="component" value="Chromosome 3"/>
</dbReference>
<dbReference type="EMBL" id="CM001219">
    <property type="protein sequence ID" value="KEH33951.1"/>
    <property type="molecule type" value="Genomic_DNA"/>
</dbReference>
<name>A0A072UX06_MEDTR</name>
<evidence type="ECO:0000313" key="3">
    <source>
        <dbReference type="Proteomes" id="UP000002051"/>
    </source>
</evidence>
<dbReference type="HOGENOM" id="CLU_2349936_0_0_1"/>
<reference evidence="1 3" key="2">
    <citation type="journal article" date="2014" name="BMC Genomics">
        <title>An improved genome release (version Mt4.0) for the model legume Medicago truncatula.</title>
        <authorList>
            <person name="Tang H."/>
            <person name="Krishnakumar V."/>
            <person name="Bidwell S."/>
            <person name="Rosen B."/>
            <person name="Chan A."/>
            <person name="Zhou S."/>
            <person name="Gentzbittel L."/>
            <person name="Childs K.L."/>
            <person name="Yandell M."/>
            <person name="Gundlach H."/>
            <person name="Mayer K.F."/>
            <person name="Schwartz D.C."/>
            <person name="Town C.D."/>
        </authorList>
    </citation>
    <scope>GENOME REANNOTATION</scope>
    <source>
        <strain evidence="1">A17</strain>
        <strain evidence="2 3">cv. Jemalong A17</strain>
    </source>
</reference>
<reference evidence="2" key="3">
    <citation type="submission" date="2015-04" db="UniProtKB">
        <authorList>
            <consortium name="EnsemblPlants"/>
        </authorList>
    </citation>
    <scope>IDENTIFICATION</scope>
    <source>
        <strain evidence="2">cv. Jemalong A17</strain>
    </source>
</reference>
<reference evidence="1 3" key="1">
    <citation type="journal article" date="2011" name="Nature">
        <title>The Medicago genome provides insight into the evolution of rhizobial symbioses.</title>
        <authorList>
            <person name="Young N.D."/>
            <person name="Debelle F."/>
            <person name="Oldroyd G.E."/>
            <person name="Geurts R."/>
            <person name="Cannon S.B."/>
            <person name="Udvardi M.K."/>
            <person name="Benedito V.A."/>
            <person name="Mayer K.F."/>
            <person name="Gouzy J."/>
            <person name="Schoof H."/>
            <person name="Van de Peer Y."/>
            <person name="Proost S."/>
            <person name="Cook D.R."/>
            <person name="Meyers B.C."/>
            <person name="Spannagl M."/>
            <person name="Cheung F."/>
            <person name="De Mita S."/>
            <person name="Krishnakumar V."/>
            <person name="Gundlach H."/>
            <person name="Zhou S."/>
            <person name="Mudge J."/>
            <person name="Bharti A.K."/>
            <person name="Murray J.D."/>
            <person name="Naoumkina M.A."/>
            <person name="Rosen B."/>
            <person name="Silverstein K.A."/>
            <person name="Tang H."/>
            <person name="Rombauts S."/>
            <person name="Zhao P.X."/>
            <person name="Zhou P."/>
            <person name="Barbe V."/>
            <person name="Bardou P."/>
            <person name="Bechner M."/>
            <person name="Bellec A."/>
            <person name="Berger A."/>
            <person name="Berges H."/>
            <person name="Bidwell S."/>
            <person name="Bisseling T."/>
            <person name="Choisne N."/>
            <person name="Couloux A."/>
            <person name="Denny R."/>
            <person name="Deshpande S."/>
            <person name="Dai X."/>
            <person name="Doyle J.J."/>
            <person name="Dudez A.M."/>
            <person name="Farmer A.D."/>
            <person name="Fouteau S."/>
            <person name="Franken C."/>
            <person name="Gibelin C."/>
            <person name="Gish J."/>
            <person name="Goldstein S."/>
            <person name="Gonzalez A.J."/>
            <person name="Green P.J."/>
            <person name="Hallab A."/>
            <person name="Hartog M."/>
            <person name="Hua A."/>
            <person name="Humphray S.J."/>
            <person name="Jeong D.H."/>
            <person name="Jing Y."/>
            <person name="Jocker A."/>
            <person name="Kenton S.M."/>
            <person name="Kim D.J."/>
            <person name="Klee K."/>
            <person name="Lai H."/>
            <person name="Lang C."/>
            <person name="Lin S."/>
            <person name="Macmil S.L."/>
            <person name="Magdelenat G."/>
            <person name="Matthews L."/>
            <person name="McCorrison J."/>
            <person name="Monaghan E.L."/>
            <person name="Mun J.H."/>
            <person name="Najar F.Z."/>
            <person name="Nicholson C."/>
            <person name="Noirot C."/>
            <person name="O'Bleness M."/>
            <person name="Paule C.R."/>
            <person name="Poulain J."/>
            <person name="Prion F."/>
            <person name="Qin B."/>
            <person name="Qu C."/>
            <person name="Retzel E.F."/>
            <person name="Riddle C."/>
            <person name="Sallet E."/>
            <person name="Samain S."/>
            <person name="Samson N."/>
            <person name="Sanders I."/>
            <person name="Saurat O."/>
            <person name="Scarpelli C."/>
            <person name="Schiex T."/>
            <person name="Segurens B."/>
            <person name="Severin A.J."/>
            <person name="Sherrier D.J."/>
            <person name="Shi R."/>
            <person name="Sims S."/>
            <person name="Singer S.R."/>
            <person name="Sinharoy S."/>
            <person name="Sterck L."/>
            <person name="Viollet A."/>
            <person name="Wang B.B."/>
            <person name="Wang K."/>
            <person name="Wang M."/>
            <person name="Wang X."/>
            <person name="Warfsmann J."/>
            <person name="Weissenbach J."/>
            <person name="White D.D."/>
            <person name="White J.D."/>
            <person name="Wiley G.B."/>
            <person name="Wincker P."/>
            <person name="Xing Y."/>
            <person name="Yang L."/>
            <person name="Yao Z."/>
            <person name="Ying F."/>
            <person name="Zhai J."/>
            <person name="Zhou L."/>
            <person name="Zuber A."/>
            <person name="Denarie J."/>
            <person name="Dixon R.A."/>
            <person name="May G.D."/>
            <person name="Schwartz D.C."/>
            <person name="Rogers J."/>
            <person name="Quetier F."/>
            <person name="Town C.D."/>
            <person name="Roe B.A."/>
        </authorList>
    </citation>
    <scope>NUCLEOTIDE SEQUENCE [LARGE SCALE GENOMIC DNA]</scope>
    <source>
        <strain evidence="1">A17</strain>
        <strain evidence="2 3">cv. Jemalong A17</strain>
    </source>
</reference>